<dbReference type="InterPro" id="IPR006311">
    <property type="entry name" value="TAT_signal"/>
</dbReference>
<dbReference type="Pfam" id="PF03069">
    <property type="entry name" value="FmdA_AmdA"/>
    <property type="match status" value="2"/>
</dbReference>
<dbReference type="PANTHER" id="PTHR31891">
    <property type="entry name" value="FORMAMIDASE C869.04-RELATED"/>
    <property type="match status" value="1"/>
</dbReference>
<dbReference type="KEGG" id="rain:Rai3103_05025"/>
<dbReference type="SUPFAM" id="SSF141130">
    <property type="entry name" value="Acetamidase/Formamidase-like"/>
    <property type="match status" value="1"/>
</dbReference>
<sequence length="450" mass="46587">MAPTGKEAAELIERGVGRRGLLGAAAAMGAIATLGGSTNRAFAAPKATTSTGGGDFFRGVLQPGQGPIAGQHYLSSRTEDVLWGYVPTVHAAPVATIGSGETITIDALSHEGILEDQGRDPLGWFGAHGVPRTRVLDDAIDVAANYHRTQRSFDIDGPHVVTGPVAVTGAEPGDVLKIETLDLLARVPYGVVSSRHGKGALGRTATGAPAGITLDEVMPPIATDGRATKDPTRYGNVSVFASVNGNHGMMNDGAHTLQFPLRPFFGMMGVAFSEAQGLTDPSANSIPPTLGGGNIDIRQLGVGSAFYLPVKAPGALFYVGDPHMAMGDGEVALTAMEGSIRGTFRLTVCKPGSGDAPSVAYHYPFAETAEHWIPIGLSDPDGSSGGQINDLNIGMRRAVVNALDFLEHDKGLSRSVAYAYLSAAADFVVSQVVDRTVGVHGLISKSDLVG</sequence>
<name>A0A5Q2F9S4_9ACTN</name>
<dbReference type="Gene3D" id="2.60.120.580">
    <property type="entry name" value="Acetamidase/Formamidase-like domains"/>
    <property type="match status" value="2"/>
</dbReference>
<proteinExistence type="predicted"/>
<accession>A0A5Q2F9S4</accession>
<organism evidence="1 2">
    <name type="scientific">Raineyella fluvialis</name>
    <dbReference type="NCBI Taxonomy" id="2662261"/>
    <lineage>
        <taxon>Bacteria</taxon>
        <taxon>Bacillati</taxon>
        <taxon>Actinomycetota</taxon>
        <taxon>Actinomycetes</taxon>
        <taxon>Propionibacteriales</taxon>
        <taxon>Propionibacteriaceae</taxon>
        <taxon>Raineyella</taxon>
    </lineage>
</organism>
<dbReference type="RefSeq" id="WP_153571658.1">
    <property type="nucleotide sequence ID" value="NZ_CP045725.1"/>
</dbReference>
<dbReference type="Gene3D" id="3.10.28.20">
    <property type="entry name" value="Acetamidase/Formamidase-like domains"/>
    <property type="match status" value="1"/>
</dbReference>
<dbReference type="InterPro" id="IPR004304">
    <property type="entry name" value="FmdA_AmdA"/>
</dbReference>
<dbReference type="Proteomes" id="UP000386847">
    <property type="component" value="Chromosome"/>
</dbReference>
<reference evidence="1 2" key="1">
    <citation type="submission" date="2019-10" db="EMBL/GenBank/DDBJ databases">
        <title>Genomic analysis of Raineyella sp. CBA3103.</title>
        <authorList>
            <person name="Roh S.W."/>
        </authorList>
    </citation>
    <scope>NUCLEOTIDE SEQUENCE [LARGE SCALE GENOMIC DNA]</scope>
    <source>
        <strain evidence="1 2">CBA3103</strain>
    </source>
</reference>
<dbReference type="PANTHER" id="PTHR31891:SF1">
    <property type="entry name" value="FORMAMIDASE C869.04-RELATED"/>
    <property type="match status" value="1"/>
</dbReference>
<dbReference type="AlphaFoldDB" id="A0A5Q2F9S4"/>
<evidence type="ECO:0000313" key="2">
    <source>
        <dbReference type="Proteomes" id="UP000386847"/>
    </source>
</evidence>
<protein>
    <submittedName>
        <fullName evidence="1">Acetamidase</fullName>
    </submittedName>
</protein>
<evidence type="ECO:0000313" key="1">
    <source>
        <dbReference type="EMBL" id="QGF23131.1"/>
    </source>
</evidence>
<dbReference type="EMBL" id="CP045725">
    <property type="protein sequence ID" value="QGF23131.1"/>
    <property type="molecule type" value="Genomic_DNA"/>
</dbReference>
<dbReference type="PROSITE" id="PS51318">
    <property type="entry name" value="TAT"/>
    <property type="match status" value="1"/>
</dbReference>
<dbReference type="GO" id="GO:0016811">
    <property type="term" value="F:hydrolase activity, acting on carbon-nitrogen (but not peptide) bonds, in linear amides"/>
    <property type="evidence" value="ECO:0007669"/>
    <property type="project" value="InterPro"/>
</dbReference>
<gene>
    <name evidence="1" type="ORF">Rai3103_05025</name>
</gene>
<keyword evidence="2" id="KW-1185">Reference proteome</keyword>